<evidence type="ECO:0000313" key="4">
    <source>
        <dbReference type="EMBL" id="KAJ1353161.1"/>
    </source>
</evidence>
<dbReference type="EMBL" id="JAHQIW010001619">
    <property type="protein sequence ID" value="KAJ1353161.1"/>
    <property type="molecule type" value="Genomic_DNA"/>
</dbReference>
<evidence type="ECO:0000259" key="3">
    <source>
        <dbReference type="PROSITE" id="PS50053"/>
    </source>
</evidence>
<gene>
    <name evidence="4" type="primary">SMO1_1</name>
    <name evidence="4" type="ORF">KIN20_009732</name>
</gene>
<name>A0AAD5MS85_PARTN</name>
<dbReference type="InterPro" id="IPR000626">
    <property type="entry name" value="Ubiquitin-like_dom"/>
</dbReference>
<protein>
    <recommendedName>
        <fullName evidence="2">Small ubiquitin-related modifier</fullName>
        <shortName evidence="2">SUMO</shortName>
    </recommendedName>
</protein>
<dbReference type="GO" id="GO:0005634">
    <property type="term" value="C:nucleus"/>
    <property type="evidence" value="ECO:0007669"/>
    <property type="project" value="UniProtKB-SubCell"/>
</dbReference>
<dbReference type="InterPro" id="IPR029071">
    <property type="entry name" value="Ubiquitin-like_domsf"/>
</dbReference>
<evidence type="ECO:0000256" key="2">
    <source>
        <dbReference type="RuleBase" id="RU361190"/>
    </source>
</evidence>
<dbReference type="Pfam" id="PF11976">
    <property type="entry name" value="Rad60-SLD"/>
    <property type="match status" value="1"/>
</dbReference>
<feature type="domain" description="Ubiquitin-like" evidence="3">
    <location>
        <begin position="17"/>
        <end position="94"/>
    </location>
</feature>
<dbReference type="SMART" id="SM00213">
    <property type="entry name" value="UBQ"/>
    <property type="match status" value="1"/>
</dbReference>
<dbReference type="AlphaFoldDB" id="A0AAD5MS85"/>
<dbReference type="SUPFAM" id="SSF54236">
    <property type="entry name" value="Ubiquitin-like"/>
    <property type="match status" value="1"/>
</dbReference>
<evidence type="ECO:0000256" key="1">
    <source>
        <dbReference type="ARBA" id="ARBA00009185"/>
    </source>
</evidence>
<evidence type="ECO:0000313" key="5">
    <source>
        <dbReference type="Proteomes" id="UP001196413"/>
    </source>
</evidence>
<keyword evidence="2" id="KW-0833">Ubl conjugation pathway</keyword>
<dbReference type="Proteomes" id="UP001196413">
    <property type="component" value="Unassembled WGS sequence"/>
</dbReference>
<keyword evidence="5" id="KW-1185">Reference proteome</keyword>
<sequence>MADNDSGAPASVDAAVEYIKLKVVSQDSNLVKFRLKTRMAMGKLKRSYADRIGVAVSSLRFIFDGRPIRDDDTPETLDLQDDDMIEVYQEQLEGRQ</sequence>
<dbReference type="InterPro" id="IPR022617">
    <property type="entry name" value="Rad60/SUMO-like_dom"/>
</dbReference>
<dbReference type="PANTHER" id="PTHR10562">
    <property type="entry name" value="SMALL UBIQUITIN-RELATED MODIFIER"/>
    <property type="match status" value="1"/>
</dbReference>
<proteinExistence type="inferred from homology"/>
<comment type="similarity">
    <text evidence="1 2">Belongs to the ubiquitin family. SUMO subfamily.</text>
</comment>
<comment type="caution">
    <text evidence="4">The sequence shown here is derived from an EMBL/GenBank/DDBJ whole genome shotgun (WGS) entry which is preliminary data.</text>
</comment>
<organism evidence="4 5">
    <name type="scientific">Parelaphostrongylus tenuis</name>
    <name type="common">Meningeal worm</name>
    <dbReference type="NCBI Taxonomy" id="148309"/>
    <lineage>
        <taxon>Eukaryota</taxon>
        <taxon>Metazoa</taxon>
        <taxon>Ecdysozoa</taxon>
        <taxon>Nematoda</taxon>
        <taxon>Chromadorea</taxon>
        <taxon>Rhabditida</taxon>
        <taxon>Rhabditina</taxon>
        <taxon>Rhabditomorpha</taxon>
        <taxon>Strongyloidea</taxon>
        <taxon>Metastrongylidae</taxon>
        <taxon>Parelaphostrongylus</taxon>
    </lineage>
</organism>
<dbReference type="PROSITE" id="PS50053">
    <property type="entry name" value="UBIQUITIN_2"/>
    <property type="match status" value="1"/>
</dbReference>
<accession>A0AAD5MS85</accession>
<comment type="subcellular location">
    <subcellularLocation>
        <location evidence="2">Nucleus</location>
    </subcellularLocation>
</comment>
<reference evidence="4" key="1">
    <citation type="submission" date="2021-06" db="EMBL/GenBank/DDBJ databases">
        <title>Parelaphostrongylus tenuis whole genome reference sequence.</title>
        <authorList>
            <person name="Garwood T.J."/>
            <person name="Larsen P.A."/>
            <person name="Fountain-Jones N.M."/>
            <person name="Garbe J.R."/>
            <person name="Macchietto M.G."/>
            <person name="Kania S.A."/>
            <person name="Gerhold R.W."/>
            <person name="Richards J.E."/>
            <person name="Wolf T.M."/>
        </authorList>
    </citation>
    <scope>NUCLEOTIDE SEQUENCE</scope>
    <source>
        <strain evidence="4">MNPRO001-30</strain>
        <tissue evidence="4">Meninges</tissue>
    </source>
</reference>
<dbReference type="Gene3D" id="3.10.20.90">
    <property type="entry name" value="Phosphatidylinositol 3-kinase Catalytic Subunit, Chain A, domain 1"/>
    <property type="match status" value="1"/>
</dbReference>
<keyword evidence="2" id="KW-0539">Nucleus</keyword>